<keyword evidence="13" id="KW-1185">Reference proteome</keyword>
<evidence type="ECO:0000256" key="9">
    <source>
        <dbReference type="ARBA" id="ARBA00029440"/>
    </source>
</evidence>
<dbReference type="Proteomes" id="UP001262889">
    <property type="component" value="Unassembled WGS sequence"/>
</dbReference>
<dbReference type="CDD" id="cd01991">
    <property type="entry name" value="Asn_synthase_B_C"/>
    <property type="match status" value="1"/>
</dbReference>
<evidence type="ECO:0000256" key="1">
    <source>
        <dbReference type="ARBA" id="ARBA00005752"/>
    </source>
</evidence>
<feature type="domain" description="Glutamine amidotransferase type-2" evidence="11">
    <location>
        <begin position="2"/>
        <end position="180"/>
    </location>
</feature>
<evidence type="ECO:0000313" key="13">
    <source>
        <dbReference type="Proteomes" id="UP001262889"/>
    </source>
</evidence>
<evidence type="ECO:0000259" key="11">
    <source>
        <dbReference type="PROSITE" id="PS51278"/>
    </source>
</evidence>
<dbReference type="EC" id="6.3.5.4" evidence="2"/>
<evidence type="ECO:0000313" key="12">
    <source>
        <dbReference type="EMBL" id="MDT0642407.1"/>
    </source>
</evidence>
<gene>
    <name evidence="12" type="primary">asnB</name>
    <name evidence="12" type="ORF">RM553_06125</name>
</gene>
<dbReference type="Gene3D" id="3.40.50.620">
    <property type="entry name" value="HUPs"/>
    <property type="match status" value="1"/>
</dbReference>
<keyword evidence="3 12" id="KW-0436">Ligase</keyword>
<protein>
    <recommendedName>
        <fullName evidence="2">asparagine synthase (glutamine-hydrolyzing)</fullName>
        <ecNumber evidence="2">6.3.5.4</ecNumber>
    </recommendedName>
</protein>
<comment type="caution">
    <text evidence="12">The sequence shown here is derived from an EMBL/GenBank/DDBJ whole genome shotgun (WGS) entry which is preliminary data.</text>
</comment>
<name>A0ABU3C7W7_9FLAO</name>
<dbReference type="Gene3D" id="3.60.20.10">
    <property type="entry name" value="Glutamine Phosphoribosylpyrophosphate, subunit 1, domain 1"/>
    <property type="match status" value="1"/>
</dbReference>
<comment type="pathway">
    <text evidence="9">Amino-acid biosynthesis.</text>
</comment>
<dbReference type="GO" id="GO:0004066">
    <property type="term" value="F:asparagine synthase (glutamine-hydrolyzing) activity"/>
    <property type="evidence" value="ECO:0007669"/>
    <property type="project" value="UniProtKB-EC"/>
</dbReference>
<organism evidence="12 13">
    <name type="scientific">Autumnicola tepida</name>
    <dbReference type="NCBI Taxonomy" id="3075595"/>
    <lineage>
        <taxon>Bacteria</taxon>
        <taxon>Pseudomonadati</taxon>
        <taxon>Bacteroidota</taxon>
        <taxon>Flavobacteriia</taxon>
        <taxon>Flavobacteriales</taxon>
        <taxon>Flavobacteriaceae</taxon>
        <taxon>Autumnicola</taxon>
    </lineage>
</organism>
<dbReference type="InterPro" id="IPR014729">
    <property type="entry name" value="Rossmann-like_a/b/a_fold"/>
</dbReference>
<comment type="catalytic activity">
    <reaction evidence="10">
        <text>L-aspartate + L-glutamine + ATP + H2O = L-asparagine + L-glutamate + AMP + diphosphate + H(+)</text>
        <dbReference type="Rhea" id="RHEA:12228"/>
        <dbReference type="ChEBI" id="CHEBI:15377"/>
        <dbReference type="ChEBI" id="CHEBI:15378"/>
        <dbReference type="ChEBI" id="CHEBI:29985"/>
        <dbReference type="ChEBI" id="CHEBI:29991"/>
        <dbReference type="ChEBI" id="CHEBI:30616"/>
        <dbReference type="ChEBI" id="CHEBI:33019"/>
        <dbReference type="ChEBI" id="CHEBI:58048"/>
        <dbReference type="ChEBI" id="CHEBI:58359"/>
        <dbReference type="ChEBI" id="CHEBI:456215"/>
        <dbReference type="EC" id="6.3.5.4"/>
    </reaction>
</comment>
<dbReference type="InterPro" id="IPR001962">
    <property type="entry name" value="Asn_synthase"/>
</dbReference>
<keyword evidence="8" id="KW-0315">Glutamine amidotransferase</keyword>
<evidence type="ECO:0000256" key="7">
    <source>
        <dbReference type="ARBA" id="ARBA00022888"/>
    </source>
</evidence>
<evidence type="ECO:0000256" key="6">
    <source>
        <dbReference type="ARBA" id="ARBA00022840"/>
    </source>
</evidence>
<dbReference type="InterPro" id="IPR006426">
    <property type="entry name" value="Asn_synth_AEB"/>
</dbReference>
<evidence type="ECO:0000256" key="5">
    <source>
        <dbReference type="ARBA" id="ARBA00022741"/>
    </source>
</evidence>
<comment type="similarity">
    <text evidence="1">Belongs to the asparagine synthetase family.</text>
</comment>
<dbReference type="SUPFAM" id="SSF56235">
    <property type="entry name" value="N-terminal nucleophile aminohydrolases (Ntn hydrolases)"/>
    <property type="match status" value="1"/>
</dbReference>
<dbReference type="InterPro" id="IPR017932">
    <property type="entry name" value="GATase_2_dom"/>
</dbReference>
<keyword evidence="4" id="KW-0028">Amino-acid biosynthesis</keyword>
<dbReference type="PIRSF" id="PIRSF001589">
    <property type="entry name" value="Asn_synthetase_glu-h"/>
    <property type="match status" value="1"/>
</dbReference>
<dbReference type="InterPro" id="IPR029055">
    <property type="entry name" value="Ntn_hydrolases_N"/>
</dbReference>
<sequence>MCGILAVIGDRLSKEKVSSLSKRMSHRGPDESDVHVTEEGYVLSHERLSIVDLETGKQPIQGTSEAWMIHNGEIYNHQSLRDNELKHHKFRTTGDSEVIVHLYEEYGYDFLDKLDGVFSFVVVSGKDFIVARDPIGVKPLYYGTDEDGAIWFASEMKALADQCTSFAAFPPGHYYTPETGFVEYYTPDWYDYKKGDKALDLSKIRESLIAATKKRLMADVPLGVLLSGGLDSSLTSSIAARLLEGTGQKLHSFSIGLDENAPDLVAAKKVAEFLGTEHSELYFTVEEGIEILKKLVWHLETYDVTSIRASTPMYFLSKGITEKGVKVVLSGEGADEIFGGYLYFKNAPSAEEFQKETIRRVQRLATADCLRADKSTMAHGLEARVPFLDKGFLKVAMETEPSAKMPKTYDGVEKYILRKAFDTPERPFLPDEVLWRQKEQFSDGVGYSWIDELIAHASAQISDTQMATAEQKYPFNTPTTKEAYFYREIFHSHFPQESAAKTVKKWVPKWQADLDPSGRANTSHVASTAKKQLEELAKV</sequence>
<dbReference type="CDD" id="cd00712">
    <property type="entry name" value="AsnB"/>
    <property type="match status" value="1"/>
</dbReference>
<dbReference type="PANTHER" id="PTHR11772:SF2">
    <property type="entry name" value="ASPARAGINE SYNTHETASE [GLUTAMINE-HYDROLYZING]"/>
    <property type="match status" value="1"/>
</dbReference>
<dbReference type="NCBIfam" id="TIGR01536">
    <property type="entry name" value="asn_synth_AEB"/>
    <property type="match status" value="1"/>
</dbReference>
<evidence type="ECO:0000256" key="2">
    <source>
        <dbReference type="ARBA" id="ARBA00012737"/>
    </source>
</evidence>
<evidence type="ECO:0000256" key="4">
    <source>
        <dbReference type="ARBA" id="ARBA00022605"/>
    </source>
</evidence>
<accession>A0ABU3C7W7</accession>
<dbReference type="PANTHER" id="PTHR11772">
    <property type="entry name" value="ASPARAGINE SYNTHETASE"/>
    <property type="match status" value="1"/>
</dbReference>
<dbReference type="InterPro" id="IPR033738">
    <property type="entry name" value="AsnB_N"/>
</dbReference>
<dbReference type="EMBL" id="JAVRHQ010000005">
    <property type="protein sequence ID" value="MDT0642407.1"/>
    <property type="molecule type" value="Genomic_DNA"/>
</dbReference>
<keyword evidence="6" id="KW-0067">ATP-binding</keyword>
<dbReference type="SUPFAM" id="SSF52402">
    <property type="entry name" value="Adenine nucleotide alpha hydrolases-like"/>
    <property type="match status" value="1"/>
</dbReference>
<dbReference type="Pfam" id="PF13537">
    <property type="entry name" value="GATase_7"/>
    <property type="match status" value="1"/>
</dbReference>
<reference evidence="12 13" key="1">
    <citation type="submission" date="2023-09" db="EMBL/GenBank/DDBJ databases">
        <authorList>
            <person name="Rey-Velasco X."/>
        </authorList>
    </citation>
    <scope>NUCLEOTIDE SEQUENCE [LARGE SCALE GENOMIC DNA]</scope>
    <source>
        <strain evidence="12 13">F363</strain>
    </source>
</reference>
<keyword evidence="5" id="KW-0547">Nucleotide-binding</keyword>
<dbReference type="NCBIfam" id="NF006949">
    <property type="entry name" value="PRK09431.1"/>
    <property type="match status" value="1"/>
</dbReference>
<evidence type="ECO:0000256" key="10">
    <source>
        <dbReference type="ARBA" id="ARBA00048741"/>
    </source>
</evidence>
<evidence type="ECO:0000256" key="3">
    <source>
        <dbReference type="ARBA" id="ARBA00022598"/>
    </source>
</evidence>
<dbReference type="PROSITE" id="PS51278">
    <property type="entry name" value="GATASE_TYPE_2"/>
    <property type="match status" value="1"/>
</dbReference>
<dbReference type="RefSeq" id="WP_311534073.1">
    <property type="nucleotide sequence ID" value="NZ_JAVRHQ010000005.1"/>
</dbReference>
<dbReference type="InterPro" id="IPR050795">
    <property type="entry name" value="Asn_Synthetase"/>
</dbReference>
<keyword evidence="7" id="KW-0061">Asparagine biosynthesis</keyword>
<proteinExistence type="inferred from homology"/>
<dbReference type="Pfam" id="PF00733">
    <property type="entry name" value="Asn_synthase"/>
    <property type="match status" value="1"/>
</dbReference>
<evidence type="ECO:0000256" key="8">
    <source>
        <dbReference type="ARBA" id="ARBA00022962"/>
    </source>
</evidence>